<sequence length="96" mass="10955">MPARLPRGRAEADGSGDRSSLLFKQKCTYAEYLPRQLILAKEKKARGKKMCIPQGLQRQQDLGLSCSKSKWGQNAGRRQVYLTSRQQLKLKLFGWT</sequence>
<evidence type="ECO:0000313" key="2">
    <source>
        <dbReference type="Proteomes" id="UP000026961"/>
    </source>
</evidence>
<name>A0A0D9Z880_9ORYZ</name>
<protein>
    <submittedName>
        <fullName evidence="1">Uncharacterized protein</fullName>
    </submittedName>
</protein>
<dbReference type="HOGENOM" id="CLU_2363135_0_0_1"/>
<accession>A0A0D9Z880</accession>
<dbReference type="Gramene" id="OGLUM03G20350.1">
    <property type="protein sequence ID" value="OGLUM03G20350.1"/>
    <property type="gene ID" value="OGLUM03G20350"/>
</dbReference>
<keyword evidence="2" id="KW-1185">Reference proteome</keyword>
<dbReference type="Proteomes" id="UP000026961">
    <property type="component" value="Chromosome 3"/>
</dbReference>
<dbReference type="EnsemblPlants" id="OGLUM03G20350.1">
    <property type="protein sequence ID" value="OGLUM03G20350.1"/>
    <property type="gene ID" value="OGLUM03G20350"/>
</dbReference>
<reference evidence="1" key="1">
    <citation type="submission" date="2015-04" db="UniProtKB">
        <authorList>
            <consortium name="EnsemblPlants"/>
        </authorList>
    </citation>
    <scope>IDENTIFICATION</scope>
</reference>
<evidence type="ECO:0000313" key="1">
    <source>
        <dbReference type="EnsemblPlants" id="OGLUM03G20350.1"/>
    </source>
</evidence>
<reference evidence="1" key="2">
    <citation type="submission" date="2018-05" db="EMBL/GenBank/DDBJ databases">
        <title>OgluRS3 (Oryza glumaepatula Reference Sequence Version 3).</title>
        <authorList>
            <person name="Zhang J."/>
            <person name="Kudrna D."/>
            <person name="Lee S."/>
            <person name="Talag J."/>
            <person name="Welchert J."/>
            <person name="Wing R.A."/>
        </authorList>
    </citation>
    <scope>NUCLEOTIDE SEQUENCE [LARGE SCALE GENOMIC DNA]</scope>
</reference>
<proteinExistence type="predicted"/>
<dbReference type="AlphaFoldDB" id="A0A0D9Z880"/>
<organism evidence="1">
    <name type="scientific">Oryza glumipatula</name>
    <dbReference type="NCBI Taxonomy" id="40148"/>
    <lineage>
        <taxon>Eukaryota</taxon>
        <taxon>Viridiplantae</taxon>
        <taxon>Streptophyta</taxon>
        <taxon>Embryophyta</taxon>
        <taxon>Tracheophyta</taxon>
        <taxon>Spermatophyta</taxon>
        <taxon>Magnoliopsida</taxon>
        <taxon>Liliopsida</taxon>
        <taxon>Poales</taxon>
        <taxon>Poaceae</taxon>
        <taxon>BOP clade</taxon>
        <taxon>Oryzoideae</taxon>
        <taxon>Oryzeae</taxon>
        <taxon>Oryzinae</taxon>
        <taxon>Oryza</taxon>
    </lineage>
</organism>